<dbReference type="AlphaFoldDB" id="A0A0V0RMZ1"/>
<accession>A0A0V0RMZ1</accession>
<evidence type="ECO:0000313" key="3">
    <source>
        <dbReference type="Proteomes" id="UP000054630"/>
    </source>
</evidence>
<organism evidence="1 3">
    <name type="scientific">Trichinella nelsoni</name>
    <dbReference type="NCBI Taxonomy" id="6336"/>
    <lineage>
        <taxon>Eukaryota</taxon>
        <taxon>Metazoa</taxon>
        <taxon>Ecdysozoa</taxon>
        <taxon>Nematoda</taxon>
        <taxon>Enoplea</taxon>
        <taxon>Dorylaimia</taxon>
        <taxon>Trichinellida</taxon>
        <taxon>Trichinellidae</taxon>
        <taxon>Trichinella</taxon>
    </lineage>
</organism>
<protein>
    <submittedName>
        <fullName evidence="1">Uncharacterized protein</fullName>
    </submittedName>
</protein>
<reference evidence="1 3" key="1">
    <citation type="submission" date="2015-01" db="EMBL/GenBank/DDBJ databases">
        <title>Evolution of Trichinella species and genotypes.</title>
        <authorList>
            <person name="Korhonen P.K."/>
            <person name="Edoardo P."/>
            <person name="Giuseppe L.R."/>
            <person name="Gasser R.B."/>
        </authorList>
    </citation>
    <scope>NUCLEOTIDE SEQUENCE [LARGE SCALE GENOMIC DNA]</scope>
    <source>
        <strain evidence="1">ISS37</strain>
    </source>
</reference>
<comment type="caution">
    <text evidence="1">The sequence shown here is derived from an EMBL/GenBank/DDBJ whole genome shotgun (WGS) entry which is preliminary data.</text>
</comment>
<name>A0A0V0RMZ1_9BILA</name>
<evidence type="ECO:0000313" key="1">
    <source>
        <dbReference type="EMBL" id="KRX15791.1"/>
    </source>
</evidence>
<proteinExistence type="predicted"/>
<evidence type="ECO:0000313" key="2">
    <source>
        <dbReference type="EMBL" id="KRX16125.1"/>
    </source>
</evidence>
<dbReference type="Proteomes" id="UP000054630">
    <property type="component" value="Unassembled WGS sequence"/>
</dbReference>
<keyword evidence="3" id="KW-1185">Reference proteome</keyword>
<dbReference type="EMBL" id="JYDL01000122">
    <property type="protein sequence ID" value="KRX15791.1"/>
    <property type="molecule type" value="Genomic_DNA"/>
</dbReference>
<dbReference type="EMBL" id="JYDL01000114">
    <property type="protein sequence ID" value="KRX16125.1"/>
    <property type="molecule type" value="Genomic_DNA"/>
</dbReference>
<gene>
    <name evidence="2" type="ORF">T07_11153</name>
    <name evidence="1" type="ORF">T07_8856</name>
</gene>
<sequence length="91" mass="11037">MDRFLRYYLYRIQKINKLSAPKCQRNEQHHVLRAKCPTARLWKCSKNEHNPHYFCCYHHNTTTSITESSFSETINKKDHFLFSNTSHFFLP</sequence>